<reference evidence="2" key="1">
    <citation type="submission" date="2021-08" db="EMBL/GenBank/DDBJ databases">
        <authorList>
            <person name="Nwanade C."/>
            <person name="Wang M."/>
            <person name="Masoudi A."/>
            <person name="Yu Z."/>
            <person name="Liu J."/>
        </authorList>
    </citation>
    <scope>NUCLEOTIDE SEQUENCE</scope>
    <source>
        <strain evidence="2">S122</strain>
        <strain evidence="3">S141</strain>
    </source>
</reference>
<dbReference type="EMBL" id="CP081078">
    <property type="protein sequence ID" value="UWQ59888.1"/>
    <property type="molecule type" value="Genomic_DNA"/>
</dbReference>
<evidence type="ECO:0000313" key="5">
    <source>
        <dbReference type="Proteomes" id="UP001058713"/>
    </source>
</evidence>
<evidence type="ECO:0000313" key="3">
    <source>
        <dbReference type="EMBL" id="UWQ59888.1"/>
    </source>
</evidence>
<accession>A0A9Q9HHL7</accession>
<dbReference type="AlphaFoldDB" id="A0A9Q9HHL7"/>
<keyword evidence="4" id="KW-1185">Reference proteome</keyword>
<protein>
    <submittedName>
        <fullName evidence="2">DUF2155 domain-containing protein</fullName>
    </submittedName>
</protein>
<evidence type="ECO:0000313" key="2">
    <source>
        <dbReference type="EMBL" id="UWQ55274.1"/>
    </source>
</evidence>
<feature type="chain" id="PRO_5040155034" evidence="1">
    <location>
        <begin position="20"/>
        <end position="120"/>
    </location>
</feature>
<dbReference type="KEGG" id="lcae:K3721_06965"/>
<organism evidence="2 5">
    <name type="scientific">Leisingera caerulea</name>
    <name type="common">Phaeobacter caeruleus</name>
    <dbReference type="NCBI Taxonomy" id="506591"/>
    <lineage>
        <taxon>Bacteria</taxon>
        <taxon>Pseudomonadati</taxon>
        <taxon>Pseudomonadota</taxon>
        <taxon>Alphaproteobacteria</taxon>
        <taxon>Rhodobacterales</taxon>
        <taxon>Roseobacteraceae</taxon>
        <taxon>Leisingera</taxon>
    </lineage>
</organism>
<gene>
    <name evidence="2" type="ORF">K3721_06965</name>
    <name evidence="3" type="ORF">K3722_07090</name>
</gene>
<sequence length="120" mass="12608">MKRLAAALAAALLAVPAWGQEQAAQGSAAVLRALDKVNGHSMDAEVAVGTSAEMFGLMVSVSECRYPAENPTGDAFAYLTVRNSSDGAVQFEGWMIASSPALSALDHSRYDVWVIRCSSS</sequence>
<keyword evidence="1" id="KW-0732">Signal</keyword>
<evidence type="ECO:0000256" key="1">
    <source>
        <dbReference type="SAM" id="SignalP"/>
    </source>
</evidence>
<dbReference type="Pfam" id="PF09923">
    <property type="entry name" value="DUF2155"/>
    <property type="match status" value="1"/>
</dbReference>
<name>A0A9Q9HHL7_LEICA</name>
<evidence type="ECO:0000313" key="4">
    <source>
        <dbReference type="Proteomes" id="UP001058184"/>
    </source>
</evidence>
<dbReference type="InterPro" id="IPR019225">
    <property type="entry name" value="DUF2155"/>
</dbReference>
<dbReference type="Proteomes" id="UP001058713">
    <property type="component" value="Chromosome"/>
</dbReference>
<dbReference type="RefSeq" id="WP_259972311.1">
    <property type="nucleotide sequence ID" value="NZ_CBDUNH010000001.1"/>
</dbReference>
<feature type="signal peptide" evidence="1">
    <location>
        <begin position="1"/>
        <end position="19"/>
    </location>
</feature>
<dbReference type="Proteomes" id="UP001058184">
    <property type="component" value="Chromosome"/>
</dbReference>
<proteinExistence type="predicted"/>
<dbReference type="EMBL" id="CP081070">
    <property type="protein sequence ID" value="UWQ55274.1"/>
    <property type="molecule type" value="Genomic_DNA"/>
</dbReference>